<reference evidence="1 2" key="1">
    <citation type="journal article" date="2020" name="Front. Microbiol.">
        <title>Genetic Organization of the aprX-lipA2 Operon Affects the Proteolytic Potential of Pseudomonas Species in Milk.</title>
        <authorList>
            <person name="Maier C."/>
            <person name="Huptas C."/>
            <person name="von Neubeck M."/>
            <person name="Scherer S."/>
            <person name="Wenning M."/>
            <person name="Lucking G."/>
        </authorList>
    </citation>
    <scope>NUCLEOTIDE SEQUENCE [LARGE SCALE GENOMIC DNA]</scope>
    <source>
        <strain evidence="1 2">WS 4997</strain>
    </source>
</reference>
<comment type="caution">
    <text evidence="1">The sequence shown here is derived from an EMBL/GenBank/DDBJ whole genome shotgun (WGS) entry which is preliminary data.</text>
</comment>
<gene>
    <name evidence="1" type="ORF">HBO18_11540</name>
</gene>
<protein>
    <submittedName>
        <fullName evidence="1">Uncharacterized protein</fullName>
    </submittedName>
</protein>
<name>A0A7Y1LET2_9PSED</name>
<dbReference type="Proteomes" id="UP000583279">
    <property type="component" value="Unassembled WGS sequence"/>
</dbReference>
<dbReference type="EMBL" id="JAAQYK010000003">
    <property type="protein sequence ID" value="NNA44764.1"/>
    <property type="molecule type" value="Genomic_DNA"/>
</dbReference>
<evidence type="ECO:0000313" key="2">
    <source>
        <dbReference type="Proteomes" id="UP000583279"/>
    </source>
</evidence>
<sequence>MSKGAKKGQNRFAGSQKLNRDYRISRIKDEVIPKLKSFVGKASFDGVTPYSRFCAELYNDGLPVNEKKIGYRTLVQSTDYWTLLGPIFFKHWDAAGNMESKKDKLVGKLAVQRADQLQAETEKLRKEVEALRSALRSHGAQPVTLPDTTPVDQGFMAKFDKTCRALKLVLDASEGMFTVDMQAKKICCSFDDLEPREGLVPKELVEPFVLWMKAKGSAHGDQ</sequence>
<dbReference type="AlphaFoldDB" id="A0A7Y1LET2"/>
<evidence type="ECO:0000313" key="1">
    <source>
        <dbReference type="EMBL" id="NNA44764.1"/>
    </source>
</evidence>
<proteinExistence type="predicted"/>
<dbReference type="RefSeq" id="WP_169855735.1">
    <property type="nucleotide sequence ID" value="NZ_JAAQYK010000003.1"/>
</dbReference>
<organism evidence="1 2">
    <name type="scientific">Pseudomonas lactis</name>
    <dbReference type="NCBI Taxonomy" id="1615674"/>
    <lineage>
        <taxon>Bacteria</taxon>
        <taxon>Pseudomonadati</taxon>
        <taxon>Pseudomonadota</taxon>
        <taxon>Gammaproteobacteria</taxon>
        <taxon>Pseudomonadales</taxon>
        <taxon>Pseudomonadaceae</taxon>
        <taxon>Pseudomonas</taxon>
    </lineage>
</organism>
<accession>A0A7Y1LET2</accession>